<keyword evidence="1" id="KW-0812">Transmembrane</keyword>
<feature type="transmembrane region" description="Helical" evidence="1">
    <location>
        <begin position="247"/>
        <end position="275"/>
    </location>
</feature>
<proteinExistence type="predicted"/>
<feature type="transmembrane region" description="Helical" evidence="1">
    <location>
        <begin position="287"/>
        <end position="308"/>
    </location>
</feature>
<comment type="caution">
    <text evidence="3">The sequence shown here is derived from an EMBL/GenBank/DDBJ whole genome shotgun (WGS) entry which is preliminary data.</text>
</comment>
<protein>
    <recommendedName>
        <fullName evidence="2">Glycosyltransferase 2-like domain-containing protein</fullName>
    </recommendedName>
</protein>
<dbReference type="eggNOG" id="COG1215">
    <property type="taxonomic scope" value="Bacteria"/>
</dbReference>
<dbReference type="InterPro" id="IPR001173">
    <property type="entry name" value="Glyco_trans_2-like"/>
</dbReference>
<evidence type="ECO:0000313" key="4">
    <source>
        <dbReference type="Proteomes" id="UP000003277"/>
    </source>
</evidence>
<name>H1D228_9FIRM</name>
<dbReference type="PATRIC" id="fig|742743.3.peg.1692"/>
<evidence type="ECO:0000259" key="2">
    <source>
        <dbReference type="Pfam" id="PF13632"/>
    </source>
</evidence>
<evidence type="ECO:0000256" key="1">
    <source>
        <dbReference type="SAM" id="Phobius"/>
    </source>
</evidence>
<keyword evidence="1" id="KW-1133">Transmembrane helix</keyword>
<dbReference type="EMBL" id="ADLT01000053">
    <property type="protein sequence ID" value="EHO62376.1"/>
    <property type="molecule type" value="Genomic_DNA"/>
</dbReference>
<dbReference type="AlphaFoldDB" id="H1D228"/>
<reference evidence="3 4" key="1">
    <citation type="submission" date="2011-11" db="EMBL/GenBank/DDBJ databases">
        <title>The Genome Sequence of Dialister succinatiphilus YIT 11850.</title>
        <authorList>
            <consortium name="The Broad Institute Genome Sequencing Platform"/>
            <person name="Earl A."/>
            <person name="Ward D."/>
            <person name="Feldgarden M."/>
            <person name="Gevers D."/>
            <person name="Morotomi M."/>
            <person name="Young S.K."/>
            <person name="Zeng Q."/>
            <person name="Gargeya S."/>
            <person name="Fitzgerald M."/>
            <person name="Haas B."/>
            <person name="Abouelleil A."/>
            <person name="Alvarado L."/>
            <person name="Arachchi H.M."/>
            <person name="Berlin A."/>
            <person name="Brown A."/>
            <person name="Chapman S.B."/>
            <person name="Dunbar C."/>
            <person name="Gearin G."/>
            <person name="Goldberg J."/>
            <person name="Griggs A."/>
            <person name="Gujja S."/>
            <person name="Heiman D."/>
            <person name="Howarth C."/>
            <person name="Lui A."/>
            <person name="MacDonald P.J.P."/>
            <person name="Montmayeur A."/>
            <person name="Murphy C."/>
            <person name="Neiman D."/>
            <person name="Pearson M."/>
            <person name="Priest M."/>
            <person name="Roberts A."/>
            <person name="Saif S."/>
            <person name="Shea T."/>
            <person name="Sisk P."/>
            <person name="Stolte C."/>
            <person name="Sykes S."/>
            <person name="Wortman J."/>
            <person name="Nusbaum C."/>
            <person name="Birren B."/>
        </authorList>
    </citation>
    <scope>NUCLEOTIDE SEQUENCE [LARGE SCALE GENOMIC DNA]</scope>
    <source>
        <strain evidence="3 4">YIT 11850</strain>
    </source>
</reference>
<evidence type="ECO:0000313" key="3">
    <source>
        <dbReference type="EMBL" id="EHO62376.1"/>
    </source>
</evidence>
<dbReference type="STRING" id="742743.HMPREF9453_01666"/>
<keyword evidence="4" id="KW-1185">Reference proteome</keyword>
<sequence length="318" mass="36930">MKKLCLVTYTRKNECYTQAIDLIAQKLNEDFMGDFKVVICCEEMIHVPQSNYEIDIFLKKGTKYRKLISLMENDDSLYYLSIDNDISGNIPAIRQFVKKLMCQRVDIGWGRIYVDSPHGLISNLVGVDKLLSHNLIRPTLWSLGVGISVPGQIFCIKGGRFRGNLINLDTFLDDLALGLYVNVNNCKKYIVNKNLGYERPNNHFWGLWNQRKRWAIGYGSILKGVFGINNYRWKVIIHGLGYHFSWILNWAIAGLLLVKFFPICILYLIFLSFIIVGKNLKMLPYAFLYQFIFPLFHVVWMISLVRFLSKGDSNEYYS</sequence>
<gene>
    <name evidence="3" type="ORF">HMPREF9453_01666</name>
</gene>
<keyword evidence="1" id="KW-0472">Membrane</keyword>
<dbReference type="Pfam" id="PF13632">
    <property type="entry name" value="Glyco_trans_2_3"/>
    <property type="match status" value="1"/>
</dbReference>
<dbReference type="OrthoDB" id="9768769at2"/>
<dbReference type="RefSeq" id="WP_008860160.1">
    <property type="nucleotide sequence ID" value="NZ_JH591188.1"/>
</dbReference>
<feature type="domain" description="Glycosyltransferase 2-like" evidence="2">
    <location>
        <begin position="94"/>
        <end position="274"/>
    </location>
</feature>
<dbReference type="Proteomes" id="UP000003277">
    <property type="component" value="Unassembled WGS sequence"/>
</dbReference>
<dbReference type="HOGENOM" id="CLU_885222_0_0_9"/>
<accession>H1D228</accession>
<organism evidence="3 4">
    <name type="scientific">Dialister succinatiphilus YIT 11850</name>
    <dbReference type="NCBI Taxonomy" id="742743"/>
    <lineage>
        <taxon>Bacteria</taxon>
        <taxon>Bacillati</taxon>
        <taxon>Bacillota</taxon>
        <taxon>Negativicutes</taxon>
        <taxon>Veillonellales</taxon>
        <taxon>Veillonellaceae</taxon>
        <taxon>Dialister</taxon>
    </lineage>
</organism>